<keyword evidence="3" id="KW-0342">GTP-binding</keyword>
<dbReference type="PANTHER" id="PTHR10903">
    <property type="entry name" value="GTPASE, IMAP FAMILY MEMBER-RELATED"/>
    <property type="match status" value="1"/>
</dbReference>
<evidence type="ECO:0000256" key="2">
    <source>
        <dbReference type="ARBA" id="ARBA00022741"/>
    </source>
</evidence>
<dbReference type="InterPro" id="IPR027417">
    <property type="entry name" value="P-loop_NTPase"/>
</dbReference>
<dbReference type="WBParaSite" id="ACRNAN_scaffold5593.g19697.t1">
    <property type="protein sequence ID" value="ACRNAN_scaffold5593.g19697.t1"/>
    <property type="gene ID" value="ACRNAN_scaffold5593.g19697"/>
</dbReference>
<accession>A0A914E5C3</accession>
<proteinExistence type="inferred from homology"/>
<name>A0A914E5C3_9BILA</name>
<keyword evidence="2" id="KW-0547">Nucleotide-binding</keyword>
<evidence type="ECO:0000313" key="6">
    <source>
        <dbReference type="WBParaSite" id="ACRNAN_scaffold5593.g19697.t1"/>
    </source>
</evidence>
<dbReference type="GO" id="GO:0005525">
    <property type="term" value="F:GTP binding"/>
    <property type="evidence" value="ECO:0007669"/>
    <property type="project" value="UniProtKB-KW"/>
</dbReference>
<dbReference type="Gene3D" id="3.40.50.300">
    <property type="entry name" value="P-loop containing nucleotide triphosphate hydrolases"/>
    <property type="match status" value="1"/>
</dbReference>
<protein>
    <submittedName>
        <fullName evidence="6">AIG1-type G domain-containing protein</fullName>
    </submittedName>
</protein>
<dbReference type="AlphaFoldDB" id="A0A914E5C3"/>
<dbReference type="Gene3D" id="3.90.1720.10">
    <property type="entry name" value="endopeptidase domain like (from Nostoc punctiforme)"/>
    <property type="match status" value="1"/>
</dbReference>
<evidence type="ECO:0000256" key="3">
    <source>
        <dbReference type="ARBA" id="ARBA00023134"/>
    </source>
</evidence>
<reference evidence="6" key="1">
    <citation type="submission" date="2022-11" db="UniProtKB">
        <authorList>
            <consortium name="WormBaseParasite"/>
        </authorList>
    </citation>
    <scope>IDENTIFICATION</scope>
</reference>
<keyword evidence="5" id="KW-1185">Reference proteome</keyword>
<dbReference type="InterPro" id="IPR006703">
    <property type="entry name" value="G_AIG1"/>
</dbReference>
<feature type="domain" description="AIG1-type G" evidence="4">
    <location>
        <begin position="216"/>
        <end position="332"/>
    </location>
</feature>
<evidence type="ECO:0000313" key="5">
    <source>
        <dbReference type="Proteomes" id="UP000887540"/>
    </source>
</evidence>
<evidence type="ECO:0000259" key="4">
    <source>
        <dbReference type="Pfam" id="PF04548"/>
    </source>
</evidence>
<dbReference type="PANTHER" id="PTHR10903:SF184">
    <property type="entry name" value="GTP-BINDING PROTEIN A"/>
    <property type="match status" value="1"/>
</dbReference>
<dbReference type="SUPFAM" id="SSF52540">
    <property type="entry name" value="P-loop containing nucleoside triphosphate hydrolases"/>
    <property type="match status" value="1"/>
</dbReference>
<organism evidence="5 6">
    <name type="scientific">Acrobeloides nanus</name>
    <dbReference type="NCBI Taxonomy" id="290746"/>
    <lineage>
        <taxon>Eukaryota</taxon>
        <taxon>Metazoa</taxon>
        <taxon>Ecdysozoa</taxon>
        <taxon>Nematoda</taxon>
        <taxon>Chromadorea</taxon>
        <taxon>Rhabditida</taxon>
        <taxon>Tylenchina</taxon>
        <taxon>Cephalobomorpha</taxon>
        <taxon>Cephaloboidea</taxon>
        <taxon>Cephalobidae</taxon>
        <taxon>Acrobeloides</taxon>
    </lineage>
</organism>
<evidence type="ECO:0000256" key="1">
    <source>
        <dbReference type="ARBA" id="ARBA00008535"/>
    </source>
</evidence>
<sequence>MGAEYSFLAAEQKTWIEHTLDYDETVRAANLRFLYGFKDGSDIYLSYVDRSWGGISFQHWFVTDRIHFLEFGSADIDIYTARVTISTSVRYSYHSDPKDFKHCVKMDKQMRDRMRHVLGMRNYSLCLRNCEHVANYVFRGRWVSSQMDDNGQGVLISYFRKYMLSDRIRLVNSFPVKIRPHIFGEGKSEKLYSFLDENYTYTSFDYYLDHEENNYNVLVVGPTGAGKSHLINIFFNQKICDSEVSHRSVTKEIYFVRGRGQVYNIKKKVFEERNVVVADTIGLCDTEWDDKKIINLIRNRVSSNIKYMDAVFVVFRADRLLKEHVQNIKMILKWLKYSTGNNDLRFLFVGTYADYLTDEKKNSLRQEATEIFGLKQTGRTSMVTSEDLQSLVYTGFPPEDSLNDRTKEKVKESWESVKTLLKLPGNTDRINIASGDFCTIL</sequence>
<dbReference type="Proteomes" id="UP000887540">
    <property type="component" value="Unplaced"/>
</dbReference>
<dbReference type="InterPro" id="IPR045058">
    <property type="entry name" value="GIMA/IAN/Toc"/>
</dbReference>
<dbReference type="Pfam" id="PF04548">
    <property type="entry name" value="AIG1"/>
    <property type="match status" value="1"/>
</dbReference>
<comment type="similarity">
    <text evidence="1">Belongs to the TRAFAC class TrmE-Era-EngA-EngB-Septin-like GTPase superfamily. AIG1/Toc34/Toc159-like paraseptin GTPase family. IAN subfamily.</text>
</comment>